<gene>
    <name evidence="1" type="ORF">Cco03nite_23270</name>
</gene>
<dbReference type="EMBL" id="BONI01000016">
    <property type="protein sequence ID" value="GIG05627.1"/>
    <property type="molecule type" value="Genomic_DNA"/>
</dbReference>
<sequence length="62" mass="6814">MRVDGSMRFLPFVTDVRRPGFPALHHHRTQEIPGAGPQIRTLSCANLAAKLRGLEGAPHART</sequence>
<evidence type="ECO:0000313" key="1">
    <source>
        <dbReference type="EMBL" id="GIG05627.1"/>
    </source>
</evidence>
<protein>
    <submittedName>
        <fullName evidence="1">Uncharacterized protein</fullName>
    </submittedName>
</protein>
<proteinExistence type="predicted"/>
<reference evidence="1 2" key="1">
    <citation type="submission" date="2021-01" db="EMBL/GenBank/DDBJ databases">
        <title>Whole genome shotgun sequence of Catellatospora coxensis NBRC 107359.</title>
        <authorList>
            <person name="Komaki H."/>
            <person name="Tamura T."/>
        </authorList>
    </citation>
    <scope>NUCLEOTIDE SEQUENCE [LARGE SCALE GENOMIC DNA]</scope>
    <source>
        <strain evidence="1 2">NBRC 107359</strain>
    </source>
</reference>
<dbReference type="AlphaFoldDB" id="A0A8J3P6K9"/>
<organism evidence="1 2">
    <name type="scientific">Catellatospora coxensis</name>
    <dbReference type="NCBI Taxonomy" id="310354"/>
    <lineage>
        <taxon>Bacteria</taxon>
        <taxon>Bacillati</taxon>
        <taxon>Actinomycetota</taxon>
        <taxon>Actinomycetes</taxon>
        <taxon>Micromonosporales</taxon>
        <taxon>Micromonosporaceae</taxon>
        <taxon>Catellatospora</taxon>
    </lineage>
</organism>
<comment type="caution">
    <text evidence="1">The sequence shown here is derived from an EMBL/GenBank/DDBJ whole genome shotgun (WGS) entry which is preliminary data.</text>
</comment>
<dbReference type="Proteomes" id="UP000630887">
    <property type="component" value="Unassembled WGS sequence"/>
</dbReference>
<accession>A0A8J3P6K9</accession>
<keyword evidence="2" id="KW-1185">Reference proteome</keyword>
<evidence type="ECO:0000313" key="2">
    <source>
        <dbReference type="Proteomes" id="UP000630887"/>
    </source>
</evidence>
<name>A0A8J3P6K9_9ACTN</name>